<dbReference type="EMBL" id="CP001338">
    <property type="protein sequence ID" value="ACL17127.1"/>
    <property type="molecule type" value="Genomic_DNA"/>
</dbReference>
<dbReference type="InterPro" id="IPR027417">
    <property type="entry name" value="P-loop_NTPase"/>
</dbReference>
<dbReference type="eggNOG" id="arCOG04748">
    <property type="taxonomic scope" value="Archaea"/>
</dbReference>
<evidence type="ECO:0000259" key="15">
    <source>
        <dbReference type="PROSITE" id="PS50151"/>
    </source>
</evidence>
<evidence type="ECO:0000256" key="14">
    <source>
        <dbReference type="SAM" id="MobiDB-lite"/>
    </source>
</evidence>
<feature type="binding site" evidence="12">
    <location>
        <begin position="45"/>
        <end position="52"/>
    </location>
    <ligand>
        <name>ATP</name>
        <dbReference type="ChEBI" id="CHEBI:30616"/>
    </ligand>
</feature>
<reference evidence="18 19" key="1">
    <citation type="journal article" date="2015" name="Genome Announc.">
        <title>Complete Genome Sequence of Methanosphaerula palustris E1-9CT, a Hydrogenotrophic Methanogen Isolated from a Minerotrophic Fen Peatland.</title>
        <authorList>
            <person name="Cadillo-Quiroz H."/>
            <person name="Browne P."/>
            <person name="Kyrpides N."/>
            <person name="Woyke T."/>
            <person name="Goodwin L."/>
            <person name="Detter C."/>
            <person name="Yavitt J.B."/>
            <person name="Zinder S.H."/>
        </authorList>
    </citation>
    <scope>NUCLEOTIDE SEQUENCE [LARGE SCALE GENOMIC DNA]</scope>
    <source>
        <strain evidence="19">ATCC BAA-1556 / DSM 19958 / E1-9c</strain>
    </source>
</reference>
<evidence type="ECO:0000256" key="9">
    <source>
        <dbReference type="ARBA" id="ARBA00023204"/>
    </source>
</evidence>
<gene>
    <name evidence="12" type="primary">uvrB</name>
    <name evidence="18" type="ordered locus">Mpal_1821</name>
</gene>
<feature type="region of interest" description="Disordered" evidence="14">
    <location>
        <begin position="1"/>
        <end position="22"/>
    </location>
</feature>
<dbReference type="RefSeq" id="WP_012618446.1">
    <property type="nucleotide sequence ID" value="NC_011832.1"/>
</dbReference>
<dbReference type="Pfam" id="PF02151">
    <property type="entry name" value="UVR"/>
    <property type="match status" value="1"/>
</dbReference>
<comment type="subcellular location">
    <subcellularLocation>
        <location evidence="1 12 13">Cytoplasm</location>
    </subcellularLocation>
</comment>
<feature type="domain" description="UVR" evidence="15">
    <location>
        <begin position="612"/>
        <end position="647"/>
    </location>
</feature>
<sequence>MKRTEDQQHPFKLVSPFEPKGSQPEAIEQLVQGLSDGPARQTLLGVTGSGKTFTIANVIAAVQRPTLVIAHNKTLAAQLYNEFKDFFPENRVEYFVSYYDYYQPESYIPQRDQYIEKDSQINPKIEQMRLATTASLMSRRDVIVVASVSCIYGLGNPENFQSMGFELKVHDRVQRRALLLRLVEIQFERNDLELMPGRFRVKGDTIDIIPGYFNNIIRIELFGDEIERIMEIDRNTGEKRESMDYFFVYPARHFVIPEETRKRAMASIREELEERLPELGLIESHRLAQRTQYDLEMMEETGSCKGIENYSRHFDFRKAGEKPYCLLDYFPDDFLMVIDESHQTIPQVHGMYKGDYSRKKSLIDYGFRLPSAFDNRPLKFEEFERYMKDVIYVSATPSRYERETSIQVVEQIIRPTGLIDPPVTIRPTDGQTVDVIREVKKVIARGDRALITTLTKRLAEELTEYLADRGIRTRYLHSEIDTIERTEIIRQLRLGEFDVLVGINLLREGLDIPEVGFIGILDADKEGFLRDARSLIQIIGRAARNMHSYVVLYADTMTDSIKTALSETERRRTLQIAYNEEHHIVPETIRKPIREKEIDLKDVKHLPRKEIPNLLIALDAEMKQAAEVLDFERAIALRERIKQLNARAAEDGEI</sequence>
<name>B8GK56_METPE</name>
<keyword evidence="7 12" id="KW-0067">ATP-binding</keyword>
<organism evidence="18 19">
    <name type="scientific">Methanosphaerula palustris (strain ATCC BAA-1556 / DSM 19958 / E1-9c)</name>
    <dbReference type="NCBI Taxonomy" id="521011"/>
    <lineage>
        <taxon>Archaea</taxon>
        <taxon>Methanobacteriati</taxon>
        <taxon>Methanobacteriota</taxon>
        <taxon>Stenosarchaea group</taxon>
        <taxon>Methanomicrobia</taxon>
        <taxon>Methanomicrobiales</taxon>
        <taxon>Methanoregulaceae</taxon>
        <taxon>Methanosphaerula</taxon>
    </lineage>
</organism>
<dbReference type="InterPro" id="IPR006935">
    <property type="entry name" value="Helicase/UvrB_N"/>
</dbReference>
<dbReference type="PROSITE" id="PS51194">
    <property type="entry name" value="HELICASE_CTER"/>
    <property type="match status" value="1"/>
</dbReference>
<dbReference type="CDD" id="cd18790">
    <property type="entry name" value="SF2_C_UvrB"/>
    <property type="match status" value="1"/>
</dbReference>
<dbReference type="InterPro" id="IPR041471">
    <property type="entry name" value="UvrB_inter"/>
</dbReference>
<dbReference type="HAMAP" id="MF_00204">
    <property type="entry name" value="UvrB"/>
    <property type="match status" value="1"/>
</dbReference>
<dbReference type="Proteomes" id="UP000002457">
    <property type="component" value="Chromosome"/>
</dbReference>
<evidence type="ECO:0000256" key="11">
    <source>
        <dbReference type="ARBA" id="ARBA00029504"/>
    </source>
</evidence>
<dbReference type="GO" id="GO:0009381">
    <property type="term" value="F:excinuclease ABC activity"/>
    <property type="evidence" value="ECO:0007669"/>
    <property type="project" value="UniProtKB-UniRule"/>
</dbReference>
<dbReference type="GO" id="GO:0006289">
    <property type="term" value="P:nucleotide-excision repair"/>
    <property type="evidence" value="ECO:0007669"/>
    <property type="project" value="UniProtKB-UniRule"/>
</dbReference>
<evidence type="ECO:0000256" key="3">
    <source>
        <dbReference type="ARBA" id="ARBA00022490"/>
    </source>
</evidence>
<evidence type="ECO:0000256" key="6">
    <source>
        <dbReference type="ARBA" id="ARBA00022769"/>
    </source>
</evidence>
<dbReference type="Pfam" id="PF00271">
    <property type="entry name" value="Helicase_C"/>
    <property type="match status" value="1"/>
</dbReference>
<keyword evidence="12 13" id="KW-0742">SOS response</keyword>
<comment type="domain">
    <text evidence="12">The beta-hairpin motif is involved in DNA binding.</text>
</comment>
<comment type="similarity">
    <text evidence="2 12 13">Belongs to the UvrB family.</text>
</comment>
<dbReference type="PANTHER" id="PTHR24029:SF0">
    <property type="entry name" value="UVRABC SYSTEM PROTEIN B"/>
    <property type="match status" value="1"/>
</dbReference>
<evidence type="ECO:0000256" key="13">
    <source>
        <dbReference type="RuleBase" id="RU003587"/>
    </source>
</evidence>
<dbReference type="Pfam" id="PF04851">
    <property type="entry name" value="ResIII"/>
    <property type="match status" value="1"/>
</dbReference>
<dbReference type="GO" id="GO:0120545">
    <property type="term" value="F:nucleic acid conformation isomerase activity"/>
    <property type="evidence" value="ECO:0007669"/>
    <property type="project" value="UniProtKB-ARBA"/>
</dbReference>
<evidence type="ECO:0000259" key="17">
    <source>
        <dbReference type="PROSITE" id="PS51194"/>
    </source>
</evidence>
<evidence type="ECO:0000256" key="7">
    <source>
        <dbReference type="ARBA" id="ARBA00022840"/>
    </source>
</evidence>
<evidence type="ECO:0000259" key="16">
    <source>
        <dbReference type="PROSITE" id="PS51192"/>
    </source>
</evidence>
<evidence type="ECO:0000313" key="19">
    <source>
        <dbReference type="Proteomes" id="UP000002457"/>
    </source>
</evidence>
<keyword evidence="9 12" id="KW-0234">DNA repair</keyword>
<dbReference type="PANTHER" id="PTHR24029">
    <property type="entry name" value="UVRABC SYSTEM PROTEIN B"/>
    <property type="match status" value="1"/>
</dbReference>
<keyword evidence="8 12" id="KW-0267">Excision nuclease</keyword>
<dbReference type="AlphaFoldDB" id="B8GK56"/>
<keyword evidence="6 12" id="KW-0228">DNA excision</keyword>
<evidence type="ECO:0000256" key="8">
    <source>
        <dbReference type="ARBA" id="ARBA00022881"/>
    </source>
</evidence>
<dbReference type="InterPro" id="IPR036876">
    <property type="entry name" value="UVR_dom_sf"/>
</dbReference>
<dbReference type="GO" id="GO:0005524">
    <property type="term" value="F:ATP binding"/>
    <property type="evidence" value="ECO:0007669"/>
    <property type="project" value="UniProtKB-UniRule"/>
</dbReference>
<dbReference type="NCBIfam" id="TIGR00631">
    <property type="entry name" value="uvrb"/>
    <property type="match status" value="1"/>
</dbReference>
<comment type="subunit">
    <text evidence="10 12 13">Forms a heterotetramer with UvrA during the search for lesions. Interacts with UvrC in an incision complex.</text>
</comment>
<dbReference type="Pfam" id="PF17757">
    <property type="entry name" value="UvrB_inter"/>
    <property type="match status" value="1"/>
</dbReference>
<evidence type="ECO:0000313" key="18">
    <source>
        <dbReference type="EMBL" id="ACL17127.1"/>
    </source>
</evidence>
<dbReference type="GO" id="GO:0009432">
    <property type="term" value="P:SOS response"/>
    <property type="evidence" value="ECO:0007669"/>
    <property type="project" value="UniProtKB-UniRule"/>
</dbReference>
<dbReference type="GO" id="GO:0003677">
    <property type="term" value="F:DNA binding"/>
    <property type="evidence" value="ECO:0007669"/>
    <property type="project" value="UniProtKB-UniRule"/>
</dbReference>
<dbReference type="Gene3D" id="4.10.860.10">
    <property type="entry name" value="UVR domain"/>
    <property type="match status" value="1"/>
</dbReference>
<dbReference type="GeneID" id="7270367"/>
<comment type="function">
    <text evidence="12">The UvrABC repair system catalyzes the recognition and processing of DNA lesions. A damage recognition complex composed of 2 UvrA and 2 UvrB subunits scans DNA for abnormalities. Upon binding of the UvrA(2)B(2) complex to a putative damaged site, the DNA wraps around one UvrB monomer. DNA wrap is dependent on ATP binding by UvrB and probably causes local melting of the DNA helix, facilitating insertion of UvrB beta-hairpin between the DNA strands. Then UvrB probes one DNA strand for the presence of a lesion. If a lesion is found the UvrA subunits dissociate and the UvrB-DNA preincision complex is formed. This complex is subsequently bound by UvrC and the second UvrB is released. If no lesion is found, the DNA wraps around the other UvrB subunit that will check the other stand for damage.</text>
</comment>
<dbReference type="KEGG" id="mpl:Mpal_1821"/>
<feature type="domain" description="Helicase C-terminal" evidence="17">
    <location>
        <begin position="434"/>
        <end position="593"/>
    </location>
</feature>
<dbReference type="SUPFAM" id="SSF52540">
    <property type="entry name" value="P-loop containing nucleoside triphosphate hydrolases"/>
    <property type="match status" value="2"/>
</dbReference>
<dbReference type="STRING" id="521011.Mpal_1821"/>
<dbReference type="GO" id="GO:0016887">
    <property type="term" value="F:ATP hydrolysis activity"/>
    <property type="evidence" value="ECO:0007669"/>
    <property type="project" value="InterPro"/>
</dbReference>
<proteinExistence type="inferred from homology"/>
<keyword evidence="4 12" id="KW-0547">Nucleotide-binding</keyword>
<evidence type="ECO:0000256" key="2">
    <source>
        <dbReference type="ARBA" id="ARBA00008533"/>
    </source>
</evidence>
<dbReference type="GO" id="GO:0009380">
    <property type="term" value="C:excinuclease repair complex"/>
    <property type="evidence" value="ECO:0007669"/>
    <property type="project" value="InterPro"/>
</dbReference>
<feature type="domain" description="Helicase ATP-binding" evidence="16">
    <location>
        <begin position="32"/>
        <end position="165"/>
    </location>
</feature>
<dbReference type="SMART" id="SM00490">
    <property type="entry name" value="HELICc"/>
    <property type="match status" value="1"/>
</dbReference>
<evidence type="ECO:0000256" key="1">
    <source>
        <dbReference type="ARBA" id="ARBA00004496"/>
    </source>
</evidence>
<dbReference type="SUPFAM" id="SSF46600">
    <property type="entry name" value="C-terminal UvrC-binding domain of UvrB"/>
    <property type="match status" value="1"/>
</dbReference>
<evidence type="ECO:0000256" key="10">
    <source>
        <dbReference type="ARBA" id="ARBA00026033"/>
    </source>
</evidence>
<keyword evidence="5 12" id="KW-0227">DNA damage</keyword>
<dbReference type="InterPro" id="IPR024759">
    <property type="entry name" value="UvrB_YAD/RRR_dom"/>
</dbReference>
<feature type="short sequence motif" description="Beta-hairpin" evidence="12">
    <location>
        <begin position="98"/>
        <end position="121"/>
    </location>
</feature>
<dbReference type="GO" id="GO:0005737">
    <property type="term" value="C:cytoplasm"/>
    <property type="evidence" value="ECO:0007669"/>
    <property type="project" value="UniProtKB-SubCell"/>
</dbReference>
<evidence type="ECO:0000256" key="5">
    <source>
        <dbReference type="ARBA" id="ARBA00022763"/>
    </source>
</evidence>
<protein>
    <recommendedName>
        <fullName evidence="11 12">UvrABC system protein B</fullName>
        <shortName evidence="12">Protein UvrB</shortName>
    </recommendedName>
    <alternativeName>
        <fullName evidence="12">Excinuclease ABC subunit B</fullName>
    </alternativeName>
</protein>
<dbReference type="InterPro" id="IPR014001">
    <property type="entry name" value="Helicase_ATP-bd"/>
</dbReference>
<dbReference type="InterPro" id="IPR004807">
    <property type="entry name" value="UvrB"/>
</dbReference>
<dbReference type="PROSITE" id="PS50151">
    <property type="entry name" value="UVR"/>
    <property type="match status" value="1"/>
</dbReference>
<evidence type="ECO:0000256" key="4">
    <source>
        <dbReference type="ARBA" id="ARBA00022741"/>
    </source>
</evidence>
<dbReference type="NCBIfam" id="NF003673">
    <property type="entry name" value="PRK05298.1"/>
    <property type="match status" value="1"/>
</dbReference>
<dbReference type="OrthoDB" id="8371at2157"/>
<dbReference type="SMART" id="SM00487">
    <property type="entry name" value="DEXDc"/>
    <property type="match status" value="1"/>
</dbReference>
<dbReference type="Pfam" id="PF12344">
    <property type="entry name" value="UvrB"/>
    <property type="match status" value="1"/>
</dbReference>
<accession>B8GK56</accession>
<keyword evidence="3 12" id="KW-0963">Cytoplasm</keyword>
<dbReference type="InterPro" id="IPR001650">
    <property type="entry name" value="Helicase_C-like"/>
</dbReference>
<dbReference type="Gene3D" id="3.40.50.300">
    <property type="entry name" value="P-loop containing nucleotide triphosphate hydrolases"/>
    <property type="match status" value="3"/>
</dbReference>
<dbReference type="InterPro" id="IPR001943">
    <property type="entry name" value="UVR_dom"/>
</dbReference>
<evidence type="ECO:0000256" key="12">
    <source>
        <dbReference type="HAMAP-Rule" id="MF_00204"/>
    </source>
</evidence>
<dbReference type="CDD" id="cd17916">
    <property type="entry name" value="DEXHc_UvrB"/>
    <property type="match status" value="1"/>
</dbReference>
<keyword evidence="19" id="KW-1185">Reference proteome</keyword>
<dbReference type="HOGENOM" id="CLU_009621_2_1_2"/>
<dbReference type="PROSITE" id="PS51192">
    <property type="entry name" value="HELICASE_ATP_BIND_1"/>
    <property type="match status" value="1"/>
</dbReference>